<dbReference type="OrthoDB" id="25612at10239"/>
<dbReference type="Proteomes" id="UP000029889">
    <property type="component" value="Segment"/>
</dbReference>
<dbReference type="EMBL" id="KM507819">
    <property type="protein sequence ID" value="AIT14158.1"/>
    <property type="molecule type" value="Genomic_DNA"/>
</dbReference>
<organism evidence="1 2">
    <name type="scientific">Escherichia phage 121Q</name>
    <dbReference type="NCBI Taxonomy" id="1555202"/>
    <lineage>
        <taxon>Viruses</taxon>
        <taxon>Duplodnaviria</taxon>
        <taxon>Heunggongvirae</taxon>
        <taxon>Uroviricota</taxon>
        <taxon>Caudoviricetes</taxon>
        <taxon>Asteriusvirus</taxon>
        <taxon>Asteriusvirus av121Q</taxon>
    </lineage>
</organism>
<dbReference type="GeneID" id="22111308"/>
<proteinExistence type="predicted"/>
<protein>
    <submittedName>
        <fullName evidence="1">Uncharacterized protein</fullName>
    </submittedName>
</protein>
<dbReference type="RefSeq" id="YP_009101855.1">
    <property type="nucleotide sequence ID" value="NC_025447.1"/>
</dbReference>
<keyword evidence="2" id="KW-1185">Reference proteome</keyword>
<sequence length="88" mass="10210">MTITYFATRELARIAARQDGATFKDMGVQSERGKRWAVVKQSTARSIQYWRAALKRPDSVSRRVVEIKHDRKGNRVTVYRTKKIAVLE</sequence>
<name>A0A097EXM0_9CAUD</name>
<reference evidence="1 2" key="1">
    <citation type="submission" date="2014-09" db="EMBL/GenBank/DDBJ databases">
        <authorList>
            <person name="Lapin J.S."/>
            <person name="Pope W.H."/>
            <person name="Hua J."/>
            <person name="Ford M.E."/>
            <person name="Conway J.F."/>
            <person name="Hatfull G.F."/>
            <person name="Hendrix R.W."/>
        </authorList>
    </citation>
    <scope>NUCLEOTIDE SEQUENCE [LARGE SCALE GENOMIC DNA]</scope>
</reference>
<evidence type="ECO:0000313" key="2">
    <source>
        <dbReference type="Proteomes" id="UP000029889"/>
    </source>
</evidence>
<evidence type="ECO:0000313" key="1">
    <source>
        <dbReference type="EMBL" id="AIT14158.1"/>
    </source>
</evidence>
<gene>
    <name evidence="1" type="primary">268</name>
    <name evidence="1" type="ORF">PBI_121Q_268</name>
</gene>
<dbReference type="KEGG" id="vg:22111308"/>
<accession>A0A097EXM0</accession>